<keyword evidence="2" id="KW-1185">Reference proteome</keyword>
<comment type="caution">
    <text evidence="1">The sequence shown here is derived from an EMBL/GenBank/DDBJ whole genome shotgun (WGS) entry which is preliminary data.</text>
</comment>
<protein>
    <submittedName>
        <fullName evidence="1">Uncharacterized protein</fullName>
    </submittedName>
</protein>
<dbReference type="Proteomes" id="UP001305779">
    <property type="component" value="Unassembled WGS sequence"/>
</dbReference>
<name>A0ABR0EYE8_ZASCE</name>
<evidence type="ECO:0000313" key="2">
    <source>
        <dbReference type="Proteomes" id="UP001305779"/>
    </source>
</evidence>
<proteinExistence type="predicted"/>
<sequence length="258" mass="29875">MSQPFEEDDGDDETSLLPISETKDLSRITYSREETIAAFRDYYEFLQSMYLDESRILIPPEDGWPEITVEIMQLLGKDSEVTELLKRISYLKASSDGQKTHKCTFGPIPPHVIGLTNGGNNIFLDTQLGVVYFVDCPHAIRFNPNLPHKPIKDDPYEYALPDEAEWRGWGAAWGVKEFFEVMNWLFRGLQYVPVGRRFVEEAWEDDDPETAGARAMVQEIFRKHGWPDDMGRYRKQECLDEVESVVERHFPGMFLPDL</sequence>
<dbReference type="EMBL" id="JAXOVC010000002">
    <property type="protein sequence ID" value="KAK4506098.1"/>
    <property type="molecule type" value="Genomic_DNA"/>
</dbReference>
<organism evidence="1 2">
    <name type="scientific">Zasmidium cellare</name>
    <name type="common">Wine cellar mold</name>
    <name type="synonym">Racodium cellare</name>
    <dbReference type="NCBI Taxonomy" id="395010"/>
    <lineage>
        <taxon>Eukaryota</taxon>
        <taxon>Fungi</taxon>
        <taxon>Dikarya</taxon>
        <taxon>Ascomycota</taxon>
        <taxon>Pezizomycotina</taxon>
        <taxon>Dothideomycetes</taxon>
        <taxon>Dothideomycetidae</taxon>
        <taxon>Mycosphaerellales</taxon>
        <taxon>Mycosphaerellaceae</taxon>
        <taxon>Zasmidium</taxon>
    </lineage>
</organism>
<evidence type="ECO:0000313" key="1">
    <source>
        <dbReference type="EMBL" id="KAK4506098.1"/>
    </source>
</evidence>
<accession>A0ABR0EYE8</accession>
<gene>
    <name evidence="1" type="ORF">PRZ48_004063</name>
</gene>
<reference evidence="1 2" key="1">
    <citation type="journal article" date="2023" name="G3 (Bethesda)">
        <title>A chromosome-level genome assembly of Zasmidium syzygii isolated from banana leaves.</title>
        <authorList>
            <person name="van Westerhoven A.C."/>
            <person name="Mehrabi R."/>
            <person name="Talebi R."/>
            <person name="Steentjes M.B.F."/>
            <person name="Corcolon B."/>
            <person name="Chong P.A."/>
            <person name="Kema G.H.J."/>
            <person name="Seidl M.F."/>
        </authorList>
    </citation>
    <scope>NUCLEOTIDE SEQUENCE [LARGE SCALE GENOMIC DNA]</scope>
    <source>
        <strain evidence="1 2">P124</strain>
    </source>
</reference>